<dbReference type="OrthoDB" id="197155at2759"/>
<dbReference type="EC" id="3.1.1.-" evidence="3"/>
<evidence type="ECO:0000256" key="1">
    <source>
        <dbReference type="ARBA" id="ARBA00023098"/>
    </source>
</evidence>
<comment type="similarity">
    <text evidence="3">Belongs to the patatin family.</text>
</comment>
<evidence type="ECO:0000256" key="2">
    <source>
        <dbReference type="PROSITE-ProRule" id="PRU01161"/>
    </source>
</evidence>
<evidence type="ECO:0000256" key="3">
    <source>
        <dbReference type="RuleBase" id="RU361262"/>
    </source>
</evidence>
<dbReference type="EMBL" id="KK102803">
    <property type="protein sequence ID" value="KIY96879.1"/>
    <property type="molecule type" value="Genomic_DNA"/>
</dbReference>
<dbReference type="GeneID" id="25728310"/>
<dbReference type="SUPFAM" id="SSF52151">
    <property type="entry name" value="FabD/lysophospholipase-like"/>
    <property type="match status" value="1"/>
</dbReference>
<proteinExistence type="inferred from homology"/>
<feature type="active site" description="Proton acceptor" evidence="2">
    <location>
        <position position="208"/>
    </location>
</feature>
<reference evidence="6 7" key="1">
    <citation type="journal article" date="2013" name="BMC Genomics">
        <title>Reconstruction of the lipid metabolism for the microalga Monoraphidium neglectum from its genome sequence reveals characteristics suitable for biofuel production.</title>
        <authorList>
            <person name="Bogen C."/>
            <person name="Al-Dilaimi A."/>
            <person name="Albersmeier A."/>
            <person name="Wichmann J."/>
            <person name="Grundmann M."/>
            <person name="Rupp O."/>
            <person name="Lauersen K.J."/>
            <person name="Blifernez-Klassen O."/>
            <person name="Kalinowski J."/>
            <person name="Goesmann A."/>
            <person name="Mussgnug J.H."/>
            <person name="Kruse O."/>
        </authorList>
    </citation>
    <scope>NUCLEOTIDE SEQUENCE [LARGE SCALE GENOMIC DNA]</scope>
    <source>
        <strain evidence="6 7">SAG 48.87</strain>
    </source>
</reference>
<dbReference type="GO" id="GO:0055088">
    <property type="term" value="P:lipid homeostasis"/>
    <property type="evidence" value="ECO:0007669"/>
    <property type="project" value="TreeGrafter"/>
</dbReference>
<dbReference type="GO" id="GO:0005737">
    <property type="term" value="C:cytoplasm"/>
    <property type="evidence" value="ECO:0007669"/>
    <property type="project" value="TreeGrafter"/>
</dbReference>
<dbReference type="GO" id="GO:0016020">
    <property type="term" value="C:membrane"/>
    <property type="evidence" value="ECO:0007669"/>
    <property type="project" value="TreeGrafter"/>
</dbReference>
<dbReference type="Proteomes" id="UP000054498">
    <property type="component" value="Unassembled WGS sequence"/>
</dbReference>
<feature type="short sequence motif" description="GXSXG" evidence="2">
    <location>
        <begin position="87"/>
        <end position="91"/>
    </location>
</feature>
<dbReference type="RefSeq" id="XP_013895899.1">
    <property type="nucleotide sequence ID" value="XM_014040445.1"/>
</dbReference>
<dbReference type="PROSITE" id="PS51635">
    <property type="entry name" value="PNPLA"/>
    <property type="match status" value="1"/>
</dbReference>
<comment type="caution">
    <text evidence="2">Lacks conserved residue(s) required for the propagation of feature annotation.</text>
</comment>
<dbReference type="Pfam" id="PF01734">
    <property type="entry name" value="Patatin"/>
    <property type="match status" value="1"/>
</dbReference>
<protein>
    <recommendedName>
        <fullName evidence="3">Patatin</fullName>
        <ecNumber evidence="3">3.1.1.-</ecNumber>
    </recommendedName>
</protein>
<dbReference type="GO" id="GO:0005811">
    <property type="term" value="C:lipid droplet"/>
    <property type="evidence" value="ECO:0007669"/>
    <property type="project" value="TreeGrafter"/>
</dbReference>
<evidence type="ECO:0000256" key="4">
    <source>
        <dbReference type="SAM" id="MobiDB-lite"/>
    </source>
</evidence>
<dbReference type="InterPro" id="IPR016035">
    <property type="entry name" value="Acyl_Trfase/lysoPLipase"/>
</dbReference>
<feature type="active site" description="Nucleophile" evidence="2">
    <location>
        <position position="89"/>
    </location>
</feature>
<accession>A0A0D2LZP4</accession>
<comment type="function">
    <text evidence="3">Lipolytic acyl hydrolase (LAH).</text>
</comment>
<dbReference type="InterPro" id="IPR002641">
    <property type="entry name" value="PNPLA_dom"/>
</dbReference>
<keyword evidence="2 3" id="KW-0442">Lipid degradation</keyword>
<dbReference type="KEGG" id="mng:MNEG_11083"/>
<dbReference type="InterPro" id="IPR033562">
    <property type="entry name" value="PLPL"/>
</dbReference>
<feature type="domain" description="PNPLA" evidence="5">
    <location>
        <begin position="55"/>
        <end position="221"/>
    </location>
</feature>
<keyword evidence="1 2" id="KW-0443">Lipid metabolism</keyword>
<sequence>MLRHEQQHQKQRQQHEREQLTQQHEQRLLQQLEQLQHQQAADAAAAVAAPKPLRLSWAGSGVYFWWQLGAMQHLAQRYDLTRVPMVGASGGALCAVLARCGVDPQLISESAYKLAVEHKIWDKPMGLAGSWGGIIEQWLHDMLPADAAERCRGELGVVVTEVPAWRQLAITDFRDKEDLINCVMASAHVPMLLDKQLTRGCRGAQYVDGSFPDFFTGENCDHLQCGGDAIVFDYFEDSRIIRQGRMDMLSLKRYSELKRIVLLGARYAARLEAEGAFDRFHLEPVRKAGLKCR</sequence>
<organism evidence="6 7">
    <name type="scientific">Monoraphidium neglectum</name>
    <dbReference type="NCBI Taxonomy" id="145388"/>
    <lineage>
        <taxon>Eukaryota</taxon>
        <taxon>Viridiplantae</taxon>
        <taxon>Chlorophyta</taxon>
        <taxon>core chlorophytes</taxon>
        <taxon>Chlorophyceae</taxon>
        <taxon>CS clade</taxon>
        <taxon>Sphaeropleales</taxon>
        <taxon>Selenastraceae</taxon>
        <taxon>Monoraphidium</taxon>
    </lineage>
</organism>
<evidence type="ECO:0000259" key="5">
    <source>
        <dbReference type="PROSITE" id="PS51635"/>
    </source>
</evidence>
<gene>
    <name evidence="6" type="ORF">MNEG_11083</name>
</gene>
<keyword evidence="2 3" id="KW-0378">Hydrolase</keyword>
<keyword evidence="7" id="KW-1185">Reference proteome</keyword>
<feature type="region of interest" description="Disordered" evidence="4">
    <location>
        <begin position="1"/>
        <end position="23"/>
    </location>
</feature>
<dbReference type="GO" id="GO:0019433">
    <property type="term" value="P:triglyceride catabolic process"/>
    <property type="evidence" value="ECO:0007669"/>
    <property type="project" value="TreeGrafter"/>
</dbReference>
<dbReference type="AlphaFoldDB" id="A0A0D2LZP4"/>
<comment type="domain">
    <text evidence="3">The nitrogen atoms of the two glycine residues in the GGXR motif define the oxyanion hole, and stabilize the oxyanion that forms during the nucleophilic attack by the catalytic serine during substrate cleavage.</text>
</comment>
<dbReference type="PANTHER" id="PTHR12406:SF45">
    <property type="entry name" value="PATATIN"/>
    <property type="match status" value="1"/>
</dbReference>
<evidence type="ECO:0000313" key="7">
    <source>
        <dbReference type="Proteomes" id="UP000054498"/>
    </source>
</evidence>
<evidence type="ECO:0000313" key="6">
    <source>
        <dbReference type="EMBL" id="KIY96879.1"/>
    </source>
</evidence>
<dbReference type="PANTHER" id="PTHR12406">
    <property type="entry name" value="CALCIUM-INDEPENDENT PHOSPHOLIPASE A2 IPLA2 -RELATED"/>
    <property type="match status" value="1"/>
</dbReference>
<dbReference type="GO" id="GO:0004806">
    <property type="term" value="F:triacylglycerol lipase activity"/>
    <property type="evidence" value="ECO:0007669"/>
    <property type="project" value="TreeGrafter"/>
</dbReference>
<name>A0A0D2LZP4_9CHLO</name>